<comment type="caution">
    <text evidence="2">The sequence shown here is derived from an EMBL/GenBank/DDBJ whole genome shotgun (WGS) entry which is preliminary data.</text>
</comment>
<proteinExistence type="predicted"/>
<name>A0A431WA95_9BACI</name>
<accession>A0A431WA95</accession>
<reference evidence="2 3" key="1">
    <citation type="submission" date="2018-12" db="EMBL/GenBank/DDBJ databases">
        <title>Bacillus yapensis draft genome sequence.</title>
        <authorList>
            <person name="Yu L."/>
            <person name="Xu X."/>
            <person name="Tang X."/>
        </authorList>
    </citation>
    <scope>NUCLEOTIDE SEQUENCE [LARGE SCALE GENOMIC DNA]</scope>
    <source>
        <strain evidence="2 3">XXST-01</strain>
    </source>
</reference>
<gene>
    <name evidence="2" type="ORF">EKG37_09310</name>
</gene>
<sequence>MPYRRDEPFRFTFGTPIEGTFKILRVNKRSSTSNEGTASIVDISPNGVRFLSPLDLPINENDLLIEVNFLLNQKHISILAQPKWKKRISPYTFSYGLEGLDDDETKKVIVEELKEFARNQK</sequence>
<dbReference type="RefSeq" id="WP_126408423.1">
    <property type="nucleotide sequence ID" value="NZ_RXNT01000006.1"/>
</dbReference>
<protein>
    <submittedName>
        <fullName evidence="2">PilZ domain-containing protein</fullName>
    </submittedName>
</protein>
<keyword evidence="3" id="KW-1185">Reference proteome</keyword>
<dbReference type="Proteomes" id="UP000271374">
    <property type="component" value="Unassembled WGS sequence"/>
</dbReference>
<dbReference type="OrthoDB" id="2354159at2"/>
<dbReference type="InterPro" id="IPR009875">
    <property type="entry name" value="PilZ_domain"/>
</dbReference>
<dbReference type="GO" id="GO:0035438">
    <property type="term" value="F:cyclic-di-GMP binding"/>
    <property type="evidence" value="ECO:0007669"/>
    <property type="project" value="InterPro"/>
</dbReference>
<feature type="domain" description="PilZ" evidence="1">
    <location>
        <begin position="34"/>
        <end position="106"/>
    </location>
</feature>
<dbReference type="AlphaFoldDB" id="A0A431WA95"/>
<organism evidence="2 3">
    <name type="scientific">Bacillus yapensis</name>
    <dbReference type="NCBI Taxonomy" id="2492960"/>
    <lineage>
        <taxon>Bacteria</taxon>
        <taxon>Bacillati</taxon>
        <taxon>Bacillota</taxon>
        <taxon>Bacilli</taxon>
        <taxon>Bacillales</taxon>
        <taxon>Bacillaceae</taxon>
        <taxon>Bacillus</taxon>
    </lineage>
</organism>
<evidence type="ECO:0000259" key="1">
    <source>
        <dbReference type="Pfam" id="PF07238"/>
    </source>
</evidence>
<evidence type="ECO:0000313" key="3">
    <source>
        <dbReference type="Proteomes" id="UP000271374"/>
    </source>
</evidence>
<dbReference type="Pfam" id="PF07238">
    <property type="entry name" value="PilZ"/>
    <property type="match status" value="1"/>
</dbReference>
<dbReference type="EMBL" id="RXNT01000006">
    <property type="protein sequence ID" value="RTR32352.1"/>
    <property type="molecule type" value="Genomic_DNA"/>
</dbReference>
<evidence type="ECO:0000313" key="2">
    <source>
        <dbReference type="EMBL" id="RTR32352.1"/>
    </source>
</evidence>